<comment type="caution">
    <text evidence="1">The sequence shown here is derived from an EMBL/GenBank/DDBJ whole genome shotgun (WGS) entry which is preliminary data.</text>
</comment>
<accession>A0A2M8KCR9</accession>
<sequence>MKIEEFIEILKTNPGLREELFYRPEETAKKYGLLLRKEQLEKFKKAKELEEDPLLKACMCPITIGTTDKQEDFIRYEKKDPITAK</sequence>
<evidence type="ECO:0000313" key="2">
    <source>
        <dbReference type="Proteomes" id="UP000231648"/>
    </source>
</evidence>
<dbReference type="Proteomes" id="UP000231648">
    <property type="component" value="Unassembled WGS sequence"/>
</dbReference>
<protein>
    <submittedName>
        <fullName evidence="1">Uncharacterized protein</fullName>
    </submittedName>
</protein>
<evidence type="ECO:0000313" key="1">
    <source>
        <dbReference type="EMBL" id="PJE57721.1"/>
    </source>
</evidence>
<gene>
    <name evidence="1" type="ORF">COU82_00420</name>
</gene>
<organism evidence="1 2">
    <name type="scientific">Candidatus Portnoybacteria bacterium CG10_big_fil_rev_8_21_14_0_10_38_18</name>
    <dbReference type="NCBI Taxonomy" id="1974813"/>
    <lineage>
        <taxon>Bacteria</taxon>
        <taxon>Candidatus Portnoyibacteriota</taxon>
    </lineage>
</organism>
<dbReference type="AlphaFoldDB" id="A0A2M8KCR9"/>
<dbReference type="EMBL" id="PFDX01000004">
    <property type="protein sequence ID" value="PJE57721.1"/>
    <property type="molecule type" value="Genomic_DNA"/>
</dbReference>
<reference evidence="2" key="1">
    <citation type="submission" date="2017-09" db="EMBL/GenBank/DDBJ databases">
        <title>Depth-based differentiation of microbial function through sediment-hosted aquifers and enrichment of novel symbionts in the deep terrestrial subsurface.</title>
        <authorList>
            <person name="Probst A.J."/>
            <person name="Ladd B."/>
            <person name="Jarett J.K."/>
            <person name="Geller-Mcgrath D.E."/>
            <person name="Sieber C.M.K."/>
            <person name="Emerson J.B."/>
            <person name="Anantharaman K."/>
            <person name="Thomas B.C."/>
            <person name="Malmstrom R."/>
            <person name="Stieglmeier M."/>
            <person name="Klingl A."/>
            <person name="Woyke T."/>
            <person name="Ryan C.M."/>
            <person name="Banfield J.F."/>
        </authorList>
    </citation>
    <scope>NUCLEOTIDE SEQUENCE [LARGE SCALE GENOMIC DNA]</scope>
</reference>
<proteinExistence type="predicted"/>
<name>A0A2M8KCR9_9BACT</name>